<evidence type="ECO:0000256" key="3">
    <source>
        <dbReference type="ARBA" id="ARBA00022448"/>
    </source>
</evidence>
<dbReference type="Proteomes" id="UP000034805">
    <property type="component" value="Unassembled WGS sequence"/>
</dbReference>
<evidence type="ECO:0000256" key="9">
    <source>
        <dbReference type="ARBA" id="ARBA00023027"/>
    </source>
</evidence>
<dbReference type="InterPro" id="IPR001925">
    <property type="entry name" value="Porin_Euk"/>
</dbReference>
<evidence type="ECO:0000256" key="6">
    <source>
        <dbReference type="ARBA" id="ARBA00022741"/>
    </source>
</evidence>
<keyword evidence="13" id="KW-0472">Membrane</keyword>
<evidence type="ECO:0000256" key="11">
    <source>
        <dbReference type="ARBA" id="ARBA00023114"/>
    </source>
</evidence>
<keyword evidence="9" id="KW-0520">NAD</keyword>
<evidence type="ECO:0000256" key="5">
    <source>
        <dbReference type="ARBA" id="ARBA00022692"/>
    </source>
</evidence>
<evidence type="ECO:0000256" key="12">
    <source>
        <dbReference type="ARBA" id="ARBA00023128"/>
    </source>
</evidence>
<dbReference type="GO" id="GO:0046930">
    <property type="term" value="C:pore complex"/>
    <property type="evidence" value="ECO:0007669"/>
    <property type="project" value="UniProtKB-KW"/>
</dbReference>
<evidence type="ECO:0000313" key="22">
    <source>
        <dbReference type="Proteomes" id="UP000034805"/>
    </source>
</evidence>
<dbReference type="PANTHER" id="PTHR11743">
    <property type="entry name" value="VOLTAGE-DEPENDENT ANION-SELECTIVE CHANNEL"/>
    <property type="match status" value="1"/>
</dbReference>
<evidence type="ECO:0000256" key="13">
    <source>
        <dbReference type="ARBA" id="ARBA00023136"/>
    </source>
</evidence>
<dbReference type="InterPro" id="IPR027246">
    <property type="entry name" value="Porin_Euk/Tom40"/>
</dbReference>
<dbReference type="PROSITE" id="PS00558">
    <property type="entry name" value="EUKARYOTIC_PORIN"/>
    <property type="match status" value="1"/>
</dbReference>
<evidence type="ECO:0000256" key="17">
    <source>
        <dbReference type="ARBA" id="ARBA00034430"/>
    </source>
</evidence>
<comment type="catalytic activity">
    <reaction evidence="16">
        <text>a 1,2-diacyl-sn-glycero-3-phosphocholine(in) = a 1,2-diacyl-sn-glycero-3-phosphocholine(out)</text>
        <dbReference type="Rhea" id="RHEA:38571"/>
        <dbReference type="ChEBI" id="CHEBI:57643"/>
    </reaction>
</comment>
<evidence type="ECO:0000256" key="7">
    <source>
        <dbReference type="ARBA" id="ARBA00022787"/>
    </source>
</evidence>
<dbReference type="EMBL" id="JARO02000113">
    <property type="protein sequence ID" value="KPP79863.1"/>
    <property type="molecule type" value="Genomic_DNA"/>
</dbReference>
<comment type="subcellular location">
    <subcellularLocation>
        <location evidence="1">Mitochondrion outer membrane</location>
    </subcellularLocation>
</comment>
<dbReference type="Gene3D" id="2.40.160.10">
    <property type="entry name" value="Porin"/>
    <property type="match status" value="1"/>
</dbReference>
<keyword evidence="10" id="KW-0406">Ion transport</keyword>
<comment type="similarity">
    <text evidence="2">Belongs to the eukaryotic mitochondrial porin family.</text>
</comment>
<evidence type="ECO:0000256" key="19">
    <source>
        <dbReference type="ARBA" id="ARBA00044941"/>
    </source>
</evidence>
<keyword evidence="4" id="KW-1134">Transmembrane beta strand</keyword>
<evidence type="ECO:0000256" key="18">
    <source>
        <dbReference type="ARBA" id="ARBA00035895"/>
    </source>
</evidence>
<keyword evidence="8" id="KW-0007">Acetylation</keyword>
<comment type="caution">
    <text evidence="21">The sequence shown here is derived from an EMBL/GenBank/DDBJ whole genome shotgun (WGS) entry which is preliminary data.</text>
</comment>
<gene>
    <name evidence="21" type="ORF">Z043_100529</name>
</gene>
<dbReference type="AlphaFoldDB" id="A0A0P7VDH3"/>
<comment type="catalytic activity">
    <reaction evidence="18">
        <text>a 1,2-diacyl-sn-glycero-3-phospho-(1D-myo-inositol)(in) = a 1,2-diacyl-sn-glycero-3-phospho-(1D-myo-inositol)(out)</text>
        <dbReference type="Rhea" id="RHEA:38691"/>
        <dbReference type="ChEBI" id="CHEBI:57880"/>
    </reaction>
</comment>
<evidence type="ECO:0000256" key="16">
    <source>
        <dbReference type="ARBA" id="ARBA00024631"/>
    </source>
</evidence>
<dbReference type="GO" id="GO:0005741">
    <property type="term" value="C:mitochondrial outer membrane"/>
    <property type="evidence" value="ECO:0007669"/>
    <property type="project" value="UniProtKB-SubCell"/>
</dbReference>
<evidence type="ECO:0000256" key="10">
    <source>
        <dbReference type="ARBA" id="ARBA00023065"/>
    </source>
</evidence>
<evidence type="ECO:0000256" key="4">
    <source>
        <dbReference type="ARBA" id="ARBA00022452"/>
    </source>
</evidence>
<comment type="catalytic activity">
    <reaction evidence="17">
        <text>K(+)(in) = K(+)(out)</text>
        <dbReference type="Rhea" id="RHEA:29463"/>
        <dbReference type="ChEBI" id="CHEBI:29103"/>
    </reaction>
</comment>
<keyword evidence="12" id="KW-0496">Mitochondrion</keyword>
<comment type="function">
    <text evidence="19">Catalyzes the scrambling of phospholipids across the outer mitochondrial membrane; the mechanism is unrelated to channel activity and is capable of translocating both anionic and zwitterionic phospholipids.</text>
</comment>
<dbReference type="Pfam" id="PF01459">
    <property type="entry name" value="Porin_3"/>
    <property type="match status" value="1"/>
</dbReference>
<organism evidence="21 22">
    <name type="scientific">Scleropages formosus</name>
    <name type="common">Asian bonytongue</name>
    <name type="synonym">Osteoglossum formosum</name>
    <dbReference type="NCBI Taxonomy" id="113540"/>
    <lineage>
        <taxon>Eukaryota</taxon>
        <taxon>Metazoa</taxon>
        <taxon>Chordata</taxon>
        <taxon>Craniata</taxon>
        <taxon>Vertebrata</taxon>
        <taxon>Euteleostomi</taxon>
        <taxon>Actinopterygii</taxon>
        <taxon>Neopterygii</taxon>
        <taxon>Teleostei</taxon>
        <taxon>Osteoglossocephala</taxon>
        <taxon>Osteoglossomorpha</taxon>
        <taxon>Osteoglossiformes</taxon>
        <taxon>Osteoglossidae</taxon>
        <taxon>Scleropages</taxon>
    </lineage>
</organism>
<sequence>MEALGTGSSFLPNAEDRLGIAAELDVKTKPLIGLELKGSASCHPDTSTGDMIVEMKCKWSSYEVAFTEKLNADKTIGAEITVKDNIAKGLKIAFDTAFSLSTGKNGSEFGGSIYQKVADNLETAVSLLWTAGSISTRFGVAAKYQLDSNTSINAKVNNEGLVGLDYSQTLQPGKII</sequence>
<keyword evidence="7" id="KW-1000">Mitochondrion outer membrane</keyword>
<evidence type="ECO:0000256" key="15">
    <source>
        <dbReference type="ARBA" id="ARBA00024479"/>
    </source>
</evidence>
<reference evidence="21 22" key="1">
    <citation type="submission" date="2015-08" db="EMBL/GenBank/DDBJ databases">
        <title>The genome of the Asian arowana (Scleropages formosus).</title>
        <authorList>
            <person name="Tan M.H."/>
            <person name="Gan H.M."/>
            <person name="Croft L.J."/>
            <person name="Austin C.M."/>
        </authorList>
    </citation>
    <scope>NUCLEOTIDE SEQUENCE [LARGE SCALE GENOMIC DNA]</scope>
    <source>
        <strain evidence="21">Aro1</strain>
    </source>
</reference>
<evidence type="ECO:0000313" key="21">
    <source>
        <dbReference type="EMBL" id="KPP79863.1"/>
    </source>
</evidence>
<protein>
    <recommendedName>
        <fullName evidence="20">Non-selective voltage-gated ion channel VDAC2</fullName>
    </recommendedName>
</protein>
<dbReference type="PANTHER" id="PTHR11743:SF12">
    <property type="entry name" value="VOLTAGE-DEPENDENT ANION-SELECTIVE CHANNEL PROTEIN 2"/>
    <property type="match status" value="1"/>
</dbReference>
<dbReference type="InterPro" id="IPR023614">
    <property type="entry name" value="Porin_dom_sf"/>
</dbReference>
<keyword evidence="11" id="KW-0626">Porin</keyword>
<comment type="catalytic activity">
    <reaction evidence="15">
        <text>a 1,2-diacyl-sn-glycero-3-phospho-L-serine(in) = a 1,2-diacyl-sn-glycero-3-phospho-L-serine(out)</text>
        <dbReference type="Rhea" id="RHEA:38663"/>
        <dbReference type="ChEBI" id="CHEBI:57262"/>
    </reaction>
</comment>
<accession>A0A0P7VDH3</accession>
<evidence type="ECO:0000256" key="20">
    <source>
        <dbReference type="ARBA" id="ARBA00050035"/>
    </source>
</evidence>
<evidence type="ECO:0000256" key="8">
    <source>
        <dbReference type="ARBA" id="ARBA00022990"/>
    </source>
</evidence>
<dbReference type="GO" id="GO:0008308">
    <property type="term" value="F:voltage-gated monoatomic anion channel activity"/>
    <property type="evidence" value="ECO:0007669"/>
    <property type="project" value="InterPro"/>
</dbReference>
<dbReference type="GO" id="GO:0015288">
    <property type="term" value="F:porin activity"/>
    <property type="evidence" value="ECO:0007669"/>
    <property type="project" value="UniProtKB-KW"/>
</dbReference>
<proteinExistence type="inferred from homology"/>
<keyword evidence="5" id="KW-0812">Transmembrane</keyword>
<keyword evidence="6" id="KW-0547">Nucleotide-binding</keyword>
<dbReference type="GO" id="GO:0000166">
    <property type="term" value="F:nucleotide binding"/>
    <property type="evidence" value="ECO:0007669"/>
    <property type="project" value="UniProtKB-KW"/>
</dbReference>
<keyword evidence="3" id="KW-0813">Transport</keyword>
<comment type="catalytic activity">
    <reaction evidence="14">
        <text>chloride(in) = chloride(out)</text>
        <dbReference type="Rhea" id="RHEA:29823"/>
        <dbReference type="ChEBI" id="CHEBI:17996"/>
    </reaction>
</comment>
<evidence type="ECO:0000256" key="1">
    <source>
        <dbReference type="ARBA" id="ARBA00004294"/>
    </source>
</evidence>
<evidence type="ECO:0000256" key="14">
    <source>
        <dbReference type="ARBA" id="ARBA00024167"/>
    </source>
</evidence>
<evidence type="ECO:0000256" key="2">
    <source>
        <dbReference type="ARBA" id="ARBA00007780"/>
    </source>
</evidence>
<name>A0A0P7VDH3_SCLFO</name>